<name>A0ABY6K6U1_9ARAC</name>
<evidence type="ECO:0000313" key="2">
    <source>
        <dbReference type="Proteomes" id="UP001235939"/>
    </source>
</evidence>
<dbReference type="EMBL" id="CP092865">
    <property type="protein sequence ID" value="UYV64300.1"/>
    <property type="molecule type" value="Genomic_DNA"/>
</dbReference>
<gene>
    <name evidence="1" type="ORF">LAZ67_3000200</name>
</gene>
<protein>
    <submittedName>
        <fullName evidence="1">Uncharacterized protein</fullName>
    </submittedName>
</protein>
<dbReference type="Proteomes" id="UP001235939">
    <property type="component" value="Chromosome 03"/>
</dbReference>
<evidence type="ECO:0000313" key="1">
    <source>
        <dbReference type="EMBL" id="UYV64300.1"/>
    </source>
</evidence>
<proteinExistence type="predicted"/>
<reference evidence="1 2" key="1">
    <citation type="submission" date="2022-01" db="EMBL/GenBank/DDBJ databases">
        <title>A chromosomal length assembly of Cordylochernes scorpioides.</title>
        <authorList>
            <person name="Zeh D."/>
            <person name="Zeh J."/>
        </authorList>
    </citation>
    <scope>NUCLEOTIDE SEQUENCE [LARGE SCALE GENOMIC DNA]</scope>
    <source>
        <strain evidence="1">IN4F17</strain>
        <tissue evidence="1">Whole Body</tissue>
    </source>
</reference>
<keyword evidence="2" id="KW-1185">Reference proteome</keyword>
<organism evidence="1 2">
    <name type="scientific">Cordylochernes scorpioides</name>
    <dbReference type="NCBI Taxonomy" id="51811"/>
    <lineage>
        <taxon>Eukaryota</taxon>
        <taxon>Metazoa</taxon>
        <taxon>Ecdysozoa</taxon>
        <taxon>Arthropoda</taxon>
        <taxon>Chelicerata</taxon>
        <taxon>Arachnida</taxon>
        <taxon>Pseudoscorpiones</taxon>
        <taxon>Cheliferoidea</taxon>
        <taxon>Chernetidae</taxon>
        <taxon>Cordylochernes</taxon>
    </lineage>
</organism>
<sequence>MEYKRYSSCIPGSGALTGYYQPGQMSPGFLIKVELGAKDGDRIFLTDYKVNEEDLGDNRRELALRVN</sequence>
<accession>A0ABY6K6U1</accession>